<feature type="transmembrane region" description="Helical" evidence="1">
    <location>
        <begin position="124"/>
        <end position="142"/>
    </location>
</feature>
<protein>
    <submittedName>
        <fullName evidence="2">Uncharacterized protein</fullName>
    </submittedName>
</protein>
<accession>A0A9P3LBS2</accession>
<gene>
    <name evidence="2" type="ORF">PsYK624_049260</name>
</gene>
<feature type="transmembrane region" description="Helical" evidence="1">
    <location>
        <begin position="148"/>
        <end position="170"/>
    </location>
</feature>
<organism evidence="2 3">
    <name type="scientific">Phanerochaete sordida</name>
    <dbReference type="NCBI Taxonomy" id="48140"/>
    <lineage>
        <taxon>Eukaryota</taxon>
        <taxon>Fungi</taxon>
        <taxon>Dikarya</taxon>
        <taxon>Basidiomycota</taxon>
        <taxon>Agaricomycotina</taxon>
        <taxon>Agaricomycetes</taxon>
        <taxon>Polyporales</taxon>
        <taxon>Phanerochaetaceae</taxon>
        <taxon>Phanerochaete</taxon>
    </lineage>
</organism>
<dbReference type="AlphaFoldDB" id="A0A9P3LBS2"/>
<feature type="transmembrane region" description="Helical" evidence="1">
    <location>
        <begin position="23"/>
        <end position="44"/>
    </location>
</feature>
<feature type="transmembrane region" description="Helical" evidence="1">
    <location>
        <begin position="64"/>
        <end position="85"/>
    </location>
</feature>
<dbReference type="EMBL" id="BPQB01000010">
    <property type="protein sequence ID" value="GJE88839.1"/>
    <property type="molecule type" value="Genomic_DNA"/>
</dbReference>
<evidence type="ECO:0000256" key="1">
    <source>
        <dbReference type="SAM" id="Phobius"/>
    </source>
</evidence>
<evidence type="ECO:0000313" key="3">
    <source>
        <dbReference type="Proteomes" id="UP000703269"/>
    </source>
</evidence>
<sequence>MDASVLILRVNALYNCARRLRHALFTMLGALLVFGVVFFTVLAVHGPTPAGRTSRCWTITFPRWAWTFWLAKVVLEGTLLALALARTLGAWARPALHATVHCPSTQHTSAQQPSALVRLLMRDSLFACTGTLSLALVNIVLWCGTNKALFYAFPGMSLAVEGVIASRLLLNLHAYTSNPDSSLGMHEGELLCIHSPEDLERVELAAPGTLDSDSAGSR</sequence>
<reference evidence="2 3" key="1">
    <citation type="submission" date="2021-08" db="EMBL/GenBank/DDBJ databases">
        <title>Draft Genome Sequence of Phanerochaete sordida strain YK-624.</title>
        <authorList>
            <person name="Mori T."/>
            <person name="Dohra H."/>
            <person name="Suzuki T."/>
            <person name="Kawagishi H."/>
            <person name="Hirai H."/>
        </authorList>
    </citation>
    <scope>NUCLEOTIDE SEQUENCE [LARGE SCALE GENOMIC DNA]</scope>
    <source>
        <strain evidence="2 3">YK-624</strain>
    </source>
</reference>
<name>A0A9P3LBS2_9APHY</name>
<keyword evidence="3" id="KW-1185">Reference proteome</keyword>
<proteinExistence type="predicted"/>
<keyword evidence="1" id="KW-0812">Transmembrane</keyword>
<evidence type="ECO:0000313" key="2">
    <source>
        <dbReference type="EMBL" id="GJE88839.1"/>
    </source>
</evidence>
<keyword evidence="1" id="KW-1133">Transmembrane helix</keyword>
<keyword evidence="1" id="KW-0472">Membrane</keyword>
<dbReference type="Proteomes" id="UP000703269">
    <property type="component" value="Unassembled WGS sequence"/>
</dbReference>
<comment type="caution">
    <text evidence="2">The sequence shown here is derived from an EMBL/GenBank/DDBJ whole genome shotgun (WGS) entry which is preliminary data.</text>
</comment>